<dbReference type="InterPro" id="IPR033753">
    <property type="entry name" value="GCV_H/Fam206"/>
</dbReference>
<evidence type="ECO:0000313" key="5">
    <source>
        <dbReference type="EMBL" id="MBI2875364.1"/>
    </source>
</evidence>
<gene>
    <name evidence="5" type="ORF">HYY20_00615</name>
</gene>
<dbReference type="PROSITE" id="PS50968">
    <property type="entry name" value="BIOTINYL_LIPOYL"/>
    <property type="match status" value="1"/>
</dbReference>
<feature type="domain" description="Lipoyl-binding" evidence="4">
    <location>
        <begin position="30"/>
        <end position="112"/>
    </location>
</feature>
<name>A0A932CLG4_UNCTE</name>
<dbReference type="GO" id="GO:0005737">
    <property type="term" value="C:cytoplasm"/>
    <property type="evidence" value="ECO:0007669"/>
    <property type="project" value="TreeGrafter"/>
</dbReference>
<organism evidence="5 6">
    <name type="scientific">Tectimicrobiota bacterium</name>
    <dbReference type="NCBI Taxonomy" id="2528274"/>
    <lineage>
        <taxon>Bacteria</taxon>
        <taxon>Pseudomonadati</taxon>
        <taxon>Nitrospinota/Tectimicrobiota group</taxon>
        <taxon>Candidatus Tectimicrobiota</taxon>
    </lineage>
</organism>
<sequence length="146" mass="16175">MVVIRGCNLPEELYYDVEKHVWAKPLGEEGVLVGMTDVAQKLAGKILYATVKKAGKVIERGKSAATIETEKWVGPLPLPLTGELVEANALLKTEPTLINQDPYGRGWVIRIRPTRLEAELSDLLTGTAAIEAYRRKMEAEEITCEK</sequence>
<dbReference type="PANTHER" id="PTHR11715:SF3">
    <property type="entry name" value="GLYCINE CLEAVAGE SYSTEM H PROTEIN-RELATED"/>
    <property type="match status" value="1"/>
</dbReference>
<accession>A0A932CLG4</accession>
<evidence type="ECO:0000313" key="6">
    <source>
        <dbReference type="Proteomes" id="UP000769766"/>
    </source>
</evidence>
<dbReference type="AlphaFoldDB" id="A0A932CLG4"/>
<reference evidence="5" key="1">
    <citation type="submission" date="2020-07" db="EMBL/GenBank/DDBJ databases">
        <title>Huge and variable diversity of episymbiotic CPR bacteria and DPANN archaea in groundwater ecosystems.</title>
        <authorList>
            <person name="He C.Y."/>
            <person name="Keren R."/>
            <person name="Whittaker M."/>
            <person name="Farag I.F."/>
            <person name="Doudna J."/>
            <person name="Cate J.H.D."/>
            <person name="Banfield J.F."/>
        </authorList>
    </citation>
    <scope>NUCLEOTIDE SEQUENCE</scope>
    <source>
        <strain evidence="5">NC_groundwater_672_Ag_B-0.1um_62_36</strain>
    </source>
</reference>
<evidence type="ECO:0000256" key="2">
    <source>
        <dbReference type="ARBA" id="ARBA00009249"/>
    </source>
</evidence>
<dbReference type="PROSITE" id="PS00189">
    <property type="entry name" value="LIPOYL"/>
    <property type="match status" value="1"/>
</dbReference>
<keyword evidence="3" id="KW-0450">Lipoyl</keyword>
<dbReference type="CDD" id="cd06848">
    <property type="entry name" value="GCS_H"/>
    <property type="match status" value="1"/>
</dbReference>
<dbReference type="PANTHER" id="PTHR11715">
    <property type="entry name" value="GLYCINE CLEAVAGE SYSTEM H PROTEIN"/>
    <property type="match status" value="1"/>
</dbReference>
<dbReference type="SUPFAM" id="SSF51230">
    <property type="entry name" value="Single hybrid motif"/>
    <property type="match status" value="1"/>
</dbReference>
<dbReference type="EMBL" id="JACPRF010000019">
    <property type="protein sequence ID" value="MBI2875364.1"/>
    <property type="molecule type" value="Genomic_DNA"/>
</dbReference>
<dbReference type="GO" id="GO:0005960">
    <property type="term" value="C:glycine cleavage complex"/>
    <property type="evidence" value="ECO:0007669"/>
    <property type="project" value="InterPro"/>
</dbReference>
<dbReference type="GO" id="GO:0009249">
    <property type="term" value="P:protein lipoylation"/>
    <property type="evidence" value="ECO:0007669"/>
    <property type="project" value="TreeGrafter"/>
</dbReference>
<dbReference type="GO" id="GO:0019464">
    <property type="term" value="P:glycine decarboxylation via glycine cleavage system"/>
    <property type="evidence" value="ECO:0007669"/>
    <property type="project" value="InterPro"/>
</dbReference>
<evidence type="ECO:0000259" key="4">
    <source>
        <dbReference type="PROSITE" id="PS50968"/>
    </source>
</evidence>
<comment type="caution">
    <text evidence="5">The sequence shown here is derived from an EMBL/GenBank/DDBJ whole genome shotgun (WGS) entry which is preliminary data.</text>
</comment>
<dbReference type="InterPro" id="IPR011053">
    <property type="entry name" value="Single_hybrid_motif"/>
</dbReference>
<dbReference type="Pfam" id="PF01597">
    <property type="entry name" value="GCV_H"/>
    <property type="match status" value="1"/>
</dbReference>
<comment type="cofactor">
    <cofactor evidence="1">
        <name>(R)-lipoate</name>
        <dbReference type="ChEBI" id="CHEBI:83088"/>
    </cofactor>
</comment>
<dbReference type="InterPro" id="IPR000089">
    <property type="entry name" value="Biotin_lipoyl"/>
</dbReference>
<dbReference type="Gene3D" id="2.40.50.100">
    <property type="match status" value="1"/>
</dbReference>
<dbReference type="InterPro" id="IPR003016">
    <property type="entry name" value="2-oxoA_DH_lipoyl-BS"/>
</dbReference>
<evidence type="ECO:0000256" key="3">
    <source>
        <dbReference type="ARBA" id="ARBA00022823"/>
    </source>
</evidence>
<dbReference type="InterPro" id="IPR002930">
    <property type="entry name" value="GCV_H"/>
</dbReference>
<proteinExistence type="inferred from homology"/>
<protein>
    <submittedName>
        <fullName evidence="5">Glycine cleavage system protein H</fullName>
    </submittedName>
</protein>
<comment type="similarity">
    <text evidence="2">Belongs to the GcvH family.</text>
</comment>
<dbReference type="Proteomes" id="UP000769766">
    <property type="component" value="Unassembled WGS sequence"/>
</dbReference>
<evidence type="ECO:0000256" key="1">
    <source>
        <dbReference type="ARBA" id="ARBA00001938"/>
    </source>
</evidence>